<feature type="transmembrane region" description="Helical" evidence="1">
    <location>
        <begin position="12"/>
        <end position="29"/>
    </location>
</feature>
<sequence>MLSDGNSSTYNNDFYILVTLIFLPFFVFLDGLTLSLFNFFSAILLASCLICYYFLAFRYNKIYWLKIFLLIIFLSIYLFYFLFFFSFLYNKNNKWSDVSVDNFKKPLIVWIEDKLKELKEDKNLQANDIKVDITEKKEQIEYVEDDYYEEDYDEVVEYEDDESYSDESYHYSSSNSGYHSVEGYTRSDGTEVGGYVRGNPDGIEENNIEYMRDHGDQNGLEQAYSFLD</sequence>
<evidence type="ECO:0000256" key="1">
    <source>
        <dbReference type="SAM" id="Phobius"/>
    </source>
</evidence>
<comment type="caution">
    <text evidence="2">The sequence shown here is derived from an EMBL/GenBank/DDBJ whole genome shotgun (WGS) entry which is preliminary data.</text>
</comment>
<keyword evidence="1" id="KW-1133">Transmembrane helix</keyword>
<gene>
    <name evidence="2" type="ORF">P800_00416</name>
</gene>
<dbReference type="Proteomes" id="UP000018465">
    <property type="component" value="Unassembled WGS sequence"/>
</dbReference>
<keyword evidence="1" id="KW-0812">Transmembrane</keyword>
<feature type="transmembrane region" description="Helical" evidence="1">
    <location>
        <begin position="67"/>
        <end position="89"/>
    </location>
</feature>
<proteinExistence type="predicted"/>
<protein>
    <submittedName>
        <fullName evidence="2">Uncharacterized protein</fullName>
    </submittedName>
</protein>
<keyword evidence="3" id="KW-1185">Reference proteome</keyword>
<keyword evidence="1" id="KW-0472">Membrane</keyword>
<name>A0ABN0PYP9_ACILW</name>
<feature type="transmembrane region" description="Helical" evidence="1">
    <location>
        <begin position="35"/>
        <end position="55"/>
    </location>
</feature>
<evidence type="ECO:0000313" key="2">
    <source>
        <dbReference type="EMBL" id="ESJ95602.1"/>
    </source>
</evidence>
<accession>A0ABN0PYP9</accession>
<dbReference type="EMBL" id="AYHO01000002">
    <property type="protein sequence ID" value="ESJ95602.1"/>
    <property type="molecule type" value="Genomic_DNA"/>
</dbReference>
<evidence type="ECO:0000313" key="3">
    <source>
        <dbReference type="Proteomes" id="UP000018465"/>
    </source>
</evidence>
<organism evidence="2 3">
    <name type="scientific">Acinetobacter lwoffii NCTC 5866 = CIP 64.10 = NIPH 512</name>
    <dbReference type="NCBI Taxonomy" id="981327"/>
    <lineage>
        <taxon>Bacteria</taxon>
        <taxon>Pseudomonadati</taxon>
        <taxon>Pseudomonadota</taxon>
        <taxon>Gammaproteobacteria</taxon>
        <taxon>Moraxellales</taxon>
        <taxon>Moraxellaceae</taxon>
        <taxon>Acinetobacter</taxon>
    </lineage>
</organism>
<reference evidence="2 3" key="1">
    <citation type="submission" date="2013-10" db="EMBL/GenBank/DDBJ databases">
        <title>The Genome Sequence of Acinetobacter lwoffii NIPH 512.</title>
        <authorList>
            <consortium name="The Broad Institute Genomics Platform"/>
            <consortium name="The Broad Institute Genome Sequencing Center for Infectious Disease"/>
            <person name="Cerqueira G."/>
            <person name="Feldgarden M."/>
            <person name="Courvalin P."/>
            <person name="Grillot-Courvalin C."/>
            <person name="Clermont D."/>
            <person name="Rocha E."/>
            <person name="Yoon E.-J."/>
            <person name="Nemec A."/>
            <person name="Young S.K."/>
            <person name="Zeng Q."/>
            <person name="Gargeya S."/>
            <person name="Fitzgerald M."/>
            <person name="Abouelleil A."/>
            <person name="Alvarado L."/>
            <person name="Berlin A.M."/>
            <person name="Chapman S.B."/>
            <person name="Gainer-Dewar J."/>
            <person name="Goldberg J."/>
            <person name="Gnerre S."/>
            <person name="Griggs A."/>
            <person name="Gujja S."/>
            <person name="Hansen M."/>
            <person name="Howarth C."/>
            <person name="Imamovic A."/>
            <person name="Ireland A."/>
            <person name="Larimer J."/>
            <person name="McCowan C."/>
            <person name="Murphy C."/>
            <person name="Pearson M."/>
            <person name="Poon T.W."/>
            <person name="Priest M."/>
            <person name="Roberts A."/>
            <person name="Saif S."/>
            <person name="Shea T."/>
            <person name="Sykes S."/>
            <person name="Wortman J."/>
            <person name="Nusbaum C."/>
            <person name="Birren B."/>
        </authorList>
    </citation>
    <scope>NUCLEOTIDE SEQUENCE [LARGE SCALE GENOMIC DNA]</scope>
    <source>
        <strain evidence="2 3">NIPH 512</strain>
    </source>
</reference>